<proteinExistence type="inferred from homology"/>
<feature type="transmembrane region" description="Helical" evidence="9">
    <location>
        <begin position="318"/>
        <end position="336"/>
    </location>
</feature>
<dbReference type="EMBL" id="JBHTIF010000001">
    <property type="protein sequence ID" value="MFD0724130.1"/>
    <property type="molecule type" value="Genomic_DNA"/>
</dbReference>
<keyword evidence="7 9" id="KW-0472">Membrane</keyword>
<dbReference type="PANTHER" id="PTHR33529">
    <property type="entry name" value="SLR0882 PROTEIN-RELATED"/>
    <property type="match status" value="1"/>
</dbReference>
<evidence type="ECO:0000256" key="3">
    <source>
        <dbReference type="ARBA" id="ARBA00007725"/>
    </source>
</evidence>
<dbReference type="NCBIfam" id="TIGR04408">
    <property type="entry name" value="LptG_lptG"/>
    <property type="match status" value="1"/>
</dbReference>
<dbReference type="RefSeq" id="WP_386821807.1">
    <property type="nucleotide sequence ID" value="NZ_JBHTIF010000001.1"/>
</dbReference>
<keyword evidence="5 9" id="KW-0812">Transmembrane</keyword>
<evidence type="ECO:0000256" key="1">
    <source>
        <dbReference type="ARBA" id="ARBA00002265"/>
    </source>
</evidence>
<feature type="transmembrane region" description="Helical" evidence="9">
    <location>
        <begin position="66"/>
        <end position="83"/>
    </location>
</feature>
<evidence type="ECO:0000256" key="9">
    <source>
        <dbReference type="SAM" id="Phobius"/>
    </source>
</evidence>
<keyword evidence="4" id="KW-1003">Cell membrane</keyword>
<keyword evidence="6 9" id="KW-1133">Transmembrane helix</keyword>
<feature type="transmembrane region" description="Helical" evidence="9">
    <location>
        <begin position="348"/>
        <end position="365"/>
    </location>
</feature>
<reference evidence="11" key="1">
    <citation type="journal article" date="2019" name="Int. J. Syst. Evol. Microbiol.">
        <title>The Global Catalogue of Microorganisms (GCM) 10K type strain sequencing project: providing services to taxonomists for standard genome sequencing and annotation.</title>
        <authorList>
            <consortium name="The Broad Institute Genomics Platform"/>
            <consortium name="The Broad Institute Genome Sequencing Center for Infectious Disease"/>
            <person name="Wu L."/>
            <person name="Ma J."/>
        </authorList>
    </citation>
    <scope>NUCLEOTIDE SEQUENCE [LARGE SCALE GENOMIC DNA]</scope>
    <source>
        <strain evidence="11">CCUG 55585</strain>
    </source>
</reference>
<comment type="subcellular location">
    <subcellularLocation>
        <location evidence="2">Cell membrane</location>
        <topology evidence="2">Multi-pass membrane protein</topology>
    </subcellularLocation>
</comment>
<dbReference type="Proteomes" id="UP001597110">
    <property type="component" value="Unassembled WGS sequence"/>
</dbReference>
<feature type="transmembrane region" description="Helical" evidence="9">
    <location>
        <begin position="104"/>
        <end position="123"/>
    </location>
</feature>
<sequence>MKPFPKLHDLYIGGVVLRSVLLAWGVLVGLDSLIGGLMTEISDVGTGNYDMTAALTNVVLSLPRRAYMLFPYAAVIGAVIGLGQLSASSELTVLRALGLSRRRISLSVILSLTVLTALMVVNAETVAPWAQRRADTLKASAKSKDVIIAQYSGLWAREGDVFLNAQTGLERNENGRQWLQLNDVRLFELAGDGRLASITRVGVAEHHAGEWILRDVVRTRFDAKSAVRTTAKEERWASKLDAAALAANTRNIWRPRYMTAAALKDGIEYRIRNDLDPSEFQEHYWGRWFYPVNVLVLCLLAIPFAFGSLRSGGLGKRLFMGIVFSLGFWLVQTQFVRLAGVFKFDYRIAYLIPALAMVGFSLWLFKRRSG</sequence>
<evidence type="ECO:0000313" key="11">
    <source>
        <dbReference type="Proteomes" id="UP001597110"/>
    </source>
</evidence>
<comment type="similarity">
    <text evidence="3">Belongs to the LptF/LptG family.</text>
</comment>
<keyword evidence="11" id="KW-1185">Reference proteome</keyword>
<comment type="caution">
    <text evidence="10">The sequence shown here is derived from an EMBL/GenBank/DDBJ whole genome shotgun (WGS) entry which is preliminary data.</text>
</comment>
<accession>A0ABW2Y7P9</accession>
<evidence type="ECO:0000256" key="5">
    <source>
        <dbReference type="ARBA" id="ARBA00022692"/>
    </source>
</evidence>
<evidence type="ECO:0000256" key="4">
    <source>
        <dbReference type="ARBA" id="ARBA00022475"/>
    </source>
</evidence>
<comment type="function">
    <text evidence="1">Part of the ABC transporter complex LptBFG involved in the translocation of lipopolysaccharide (LPS) from the inner membrane to the outer membrane.</text>
</comment>
<evidence type="ECO:0000256" key="7">
    <source>
        <dbReference type="ARBA" id="ARBA00023136"/>
    </source>
</evidence>
<name>A0ABW2Y7P9_9GAMM</name>
<protein>
    <submittedName>
        <fullName evidence="10">LPS export ABC transporter permease LptG</fullName>
    </submittedName>
</protein>
<dbReference type="Pfam" id="PF03739">
    <property type="entry name" value="LptF_LptG"/>
    <property type="match status" value="1"/>
</dbReference>
<gene>
    <name evidence="10" type="primary">lptG</name>
    <name evidence="10" type="ORF">ACFQ0E_00820</name>
</gene>
<dbReference type="PANTHER" id="PTHR33529:SF2">
    <property type="entry name" value="LIPOPOLYSACCHARIDE EXPORT SYSTEM PERMEASE PROTEIN LPTG"/>
    <property type="match status" value="1"/>
</dbReference>
<organism evidence="10 11">
    <name type="scientific">Lysobacter brunescens</name>
    <dbReference type="NCBI Taxonomy" id="262323"/>
    <lineage>
        <taxon>Bacteria</taxon>
        <taxon>Pseudomonadati</taxon>
        <taxon>Pseudomonadota</taxon>
        <taxon>Gammaproteobacteria</taxon>
        <taxon>Lysobacterales</taxon>
        <taxon>Lysobacteraceae</taxon>
        <taxon>Lysobacter</taxon>
    </lineage>
</organism>
<evidence type="ECO:0000256" key="6">
    <source>
        <dbReference type="ARBA" id="ARBA00022989"/>
    </source>
</evidence>
<evidence type="ECO:0000256" key="8">
    <source>
        <dbReference type="ARBA" id="ARBA00026081"/>
    </source>
</evidence>
<dbReference type="InterPro" id="IPR005495">
    <property type="entry name" value="LptG/LptF_permease"/>
</dbReference>
<dbReference type="InterPro" id="IPR030923">
    <property type="entry name" value="LptG"/>
</dbReference>
<feature type="transmembrane region" description="Helical" evidence="9">
    <location>
        <begin position="288"/>
        <end position="306"/>
    </location>
</feature>
<feature type="transmembrane region" description="Helical" evidence="9">
    <location>
        <begin position="12"/>
        <end position="30"/>
    </location>
</feature>
<evidence type="ECO:0000256" key="2">
    <source>
        <dbReference type="ARBA" id="ARBA00004651"/>
    </source>
</evidence>
<comment type="subunit">
    <text evidence="8">Component of the lipopolysaccharide transport and assembly complex. The LptBFG transporter is composed of two ATP-binding proteins (LptB) and two transmembrane proteins (LptF and LptG).</text>
</comment>
<evidence type="ECO:0000313" key="10">
    <source>
        <dbReference type="EMBL" id="MFD0724130.1"/>
    </source>
</evidence>